<name>A0A4S8TAY3_AURPU</name>
<dbReference type="Proteomes" id="UP000308724">
    <property type="component" value="Unassembled WGS sequence"/>
</dbReference>
<evidence type="ECO:0000256" key="2">
    <source>
        <dbReference type="ARBA" id="ARBA00010838"/>
    </source>
</evidence>
<dbReference type="GO" id="GO:0080079">
    <property type="term" value="F:cellobiose glucosidase activity"/>
    <property type="evidence" value="ECO:0007669"/>
    <property type="project" value="UniProtKB-ARBA"/>
</dbReference>
<dbReference type="EMBL" id="QZAL01000307">
    <property type="protein sequence ID" value="THW31344.1"/>
    <property type="molecule type" value="Genomic_DNA"/>
</dbReference>
<evidence type="ECO:0000256" key="5">
    <source>
        <dbReference type="ARBA" id="ARBA00023295"/>
    </source>
</evidence>
<evidence type="ECO:0000313" key="10">
    <source>
        <dbReference type="Proteomes" id="UP000308724"/>
    </source>
</evidence>
<dbReference type="EC" id="3.2.1.21" evidence="3"/>
<proteinExistence type="inferred from homology"/>
<gene>
    <name evidence="9" type="ORF">D6C78_08792</name>
    <name evidence="8" type="ORF">D6D22_10215</name>
</gene>
<reference evidence="10 11" key="1">
    <citation type="submission" date="2018-10" db="EMBL/GenBank/DDBJ databases">
        <title>Fifty Aureobasidium pullulans genomes reveal a recombining polyextremotolerant generalist.</title>
        <authorList>
            <person name="Gostincar C."/>
            <person name="Turk M."/>
            <person name="Zajc J."/>
            <person name="Gunde-Cimerman N."/>
        </authorList>
    </citation>
    <scope>NUCLEOTIDE SEQUENCE [LARGE SCALE GENOMIC DNA]</scope>
    <source>
        <strain evidence="8 11">EXF-11013</strain>
        <strain evidence="9 10">EXF-1645</strain>
    </source>
</reference>
<evidence type="ECO:0000256" key="7">
    <source>
        <dbReference type="RuleBase" id="RU003690"/>
    </source>
</evidence>
<keyword evidence="5" id="KW-0326">Glycosidase</keyword>
<evidence type="ECO:0000313" key="11">
    <source>
        <dbReference type="Proteomes" id="UP000310687"/>
    </source>
</evidence>
<evidence type="ECO:0000313" key="8">
    <source>
        <dbReference type="EMBL" id="THW31344.1"/>
    </source>
</evidence>
<comment type="function">
    <text evidence="6">Plays an important role in cellulose degradation. Shows hydrolytic activity against several glycosidic compounds.</text>
</comment>
<protein>
    <recommendedName>
        <fullName evidence="3">beta-glucosidase</fullName>
        <ecNumber evidence="3">3.2.1.21</ecNumber>
    </recommendedName>
</protein>
<dbReference type="FunFam" id="3.20.20.80:FF:000011">
    <property type="entry name" value="Cytosolic beta-glucosidase"/>
    <property type="match status" value="1"/>
</dbReference>
<dbReference type="EMBL" id="QZBZ01000279">
    <property type="protein sequence ID" value="TIA31625.1"/>
    <property type="molecule type" value="Genomic_DNA"/>
</dbReference>
<dbReference type="InterPro" id="IPR033132">
    <property type="entry name" value="GH_1_N_CS"/>
</dbReference>
<evidence type="ECO:0000256" key="6">
    <source>
        <dbReference type="ARBA" id="ARBA00056775"/>
    </source>
</evidence>
<sequence length="533" mass="60493">MFQSVEALDGPDTFVPAYQDDVGDLKLPATFVWGAATAAYQIEGAADTEGRGQTIWDEFSHLEPTRTNNESGDVACDHYNRMQEDVALLKSYGVDCYRFSICWSRIVPSGGRNDPVNPAGIKFYNDLINCLLAQGIQPVATLYHWDLPLVLQKRYQGMLNTAEFQADFVHYARLCFRHFGDRVKQWITFNEPYIISVYGFHSGVLAPGHSTQNGNDSSTEPFRVAHSIILAHAATVEMYMQEFYDAHRAEISIVLNGDYYEPFDAHNPADVAAAQRGMEFYIAWFADPVYLGSDYPACMREQLGTRLPTFSLAEQDLLKRTAQYNTFYGMNHYTSQFAKARTSAPSADDHTGNIETLPHNSEGKVIGPVSGVSWLRVTPVQFRKLLNWIWEKYGRTIFVTENGCPCPGEHDMTVDQAVNDHFRIRYFGLYLDAIARAISEDRVKIGGYYAWSLMDNFEWSAGYDIRFGITHVDFESQVRTPKKSAAYLRQTFGDRRTSPTKKHDEERSRISKPTVNQIKLNRLSQIDVQEIVA</sequence>
<dbReference type="AlphaFoldDB" id="A0A4S8TAY3"/>
<dbReference type="InterPro" id="IPR017853">
    <property type="entry name" value="GH"/>
</dbReference>
<dbReference type="Pfam" id="PF00232">
    <property type="entry name" value="Glyco_hydro_1"/>
    <property type="match status" value="1"/>
</dbReference>
<dbReference type="SUPFAM" id="SSF51445">
    <property type="entry name" value="(Trans)glycosidases"/>
    <property type="match status" value="1"/>
</dbReference>
<dbReference type="Proteomes" id="UP000310687">
    <property type="component" value="Unassembled WGS sequence"/>
</dbReference>
<comment type="caution">
    <text evidence="9">The sequence shown here is derived from an EMBL/GenBank/DDBJ whole genome shotgun (WGS) entry which is preliminary data.</text>
</comment>
<dbReference type="PANTHER" id="PTHR10353:SF36">
    <property type="entry name" value="LP05116P"/>
    <property type="match status" value="1"/>
</dbReference>
<dbReference type="PROSITE" id="PS00653">
    <property type="entry name" value="GLYCOSYL_HYDROL_F1_2"/>
    <property type="match status" value="1"/>
</dbReference>
<evidence type="ECO:0000256" key="3">
    <source>
        <dbReference type="ARBA" id="ARBA00012744"/>
    </source>
</evidence>
<comment type="catalytic activity">
    <reaction evidence="1">
        <text>Hydrolysis of terminal, non-reducing beta-D-glucosyl residues with release of beta-D-glucose.</text>
        <dbReference type="EC" id="3.2.1.21"/>
    </reaction>
</comment>
<evidence type="ECO:0000256" key="4">
    <source>
        <dbReference type="ARBA" id="ARBA00022801"/>
    </source>
</evidence>
<dbReference type="InterPro" id="IPR001360">
    <property type="entry name" value="Glyco_hydro_1"/>
</dbReference>
<comment type="similarity">
    <text evidence="2 7">Belongs to the glycosyl hydrolase 1 family.</text>
</comment>
<keyword evidence="4" id="KW-0378">Hydrolase</keyword>
<organism evidence="9 10">
    <name type="scientific">Aureobasidium pullulans</name>
    <name type="common">Black yeast</name>
    <name type="synonym">Pullularia pullulans</name>
    <dbReference type="NCBI Taxonomy" id="5580"/>
    <lineage>
        <taxon>Eukaryota</taxon>
        <taxon>Fungi</taxon>
        <taxon>Dikarya</taxon>
        <taxon>Ascomycota</taxon>
        <taxon>Pezizomycotina</taxon>
        <taxon>Dothideomycetes</taxon>
        <taxon>Dothideomycetidae</taxon>
        <taxon>Dothideales</taxon>
        <taxon>Saccotheciaceae</taxon>
        <taxon>Aureobasidium</taxon>
    </lineage>
</organism>
<dbReference type="PANTHER" id="PTHR10353">
    <property type="entry name" value="GLYCOSYL HYDROLASE"/>
    <property type="match status" value="1"/>
</dbReference>
<evidence type="ECO:0000256" key="1">
    <source>
        <dbReference type="ARBA" id="ARBA00000448"/>
    </source>
</evidence>
<evidence type="ECO:0000313" key="9">
    <source>
        <dbReference type="EMBL" id="TIA31625.1"/>
    </source>
</evidence>
<dbReference type="PRINTS" id="PR00131">
    <property type="entry name" value="GLHYDRLASE1"/>
</dbReference>
<dbReference type="Gene3D" id="3.20.20.80">
    <property type="entry name" value="Glycosidases"/>
    <property type="match status" value="1"/>
</dbReference>
<accession>A0A4S8TAY3</accession>
<dbReference type="GO" id="GO:0030245">
    <property type="term" value="P:cellulose catabolic process"/>
    <property type="evidence" value="ECO:0007669"/>
    <property type="project" value="UniProtKB-ARBA"/>
</dbReference>